<evidence type="ECO:0000313" key="3">
    <source>
        <dbReference type="Proteomes" id="UP001219525"/>
    </source>
</evidence>
<reference evidence="2" key="1">
    <citation type="submission" date="2023-03" db="EMBL/GenBank/DDBJ databases">
        <title>Massive genome expansion in bonnet fungi (Mycena s.s.) driven by repeated elements and novel gene families across ecological guilds.</title>
        <authorList>
            <consortium name="Lawrence Berkeley National Laboratory"/>
            <person name="Harder C.B."/>
            <person name="Miyauchi S."/>
            <person name="Viragh M."/>
            <person name="Kuo A."/>
            <person name="Thoen E."/>
            <person name="Andreopoulos B."/>
            <person name="Lu D."/>
            <person name="Skrede I."/>
            <person name="Drula E."/>
            <person name="Henrissat B."/>
            <person name="Morin E."/>
            <person name="Kohler A."/>
            <person name="Barry K."/>
            <person name="LaButti K."/>
            <person name="Morin E."/>
            <person name="Salamov A."/>
            <person name="Lipzen A."/>
            <person name="Mereny Z."/>
            <person name="Hegedus B."/>
            <person name="Baldrian P."/>
            <person name="Stursova M."/>
            <person name="Weitz H."/>
            <person name="Taylor A."/>
            <person name="Grigoriev I.V."/>
            <person name="Nagy L.G."/>
            <person name="Martin F."/>
            <person name="Kauserud H."/>
        </authorList>
    </citation>
    <scope>NUCLEOTIDE SEQUENCE</scope>
    <source>
        <strain evidence="2">9144</strain>
    </source>
</reference>
<evidence type="ECO:0000256" key="1">
    <source>
        <dbReference type="SAM" id="Coils"/>
    </source>
</evidence>
<keyword evidence="3" id="KW-1185">Reference proteome</keyword>
<accession>A0AAD6VLU1</accession>
<dbReference type="AlphaFoldDB" id="A0AAD6VLU1"/>
<organism evidence="2 3">
    <name type="scientific">Mycena pura</name>
    <dbReference type="NCBI Taxonomy" id="153505"/>
    <lineage>
        <taxon>Eukaryota</taxon>
        <taxon>Fungi</taxon>
        <taxon>Dikarya</taxon>
        <taxon>Basidiomycota</taxon>
        <taxon>Agaricomycotina</taxon>
        <taxon>Agaricomycetes</taxon>
        <taxon>Agaricomycetidae</taxon>
        <taxon>Agaricales</taxon>
        <taxon>Marasmiineae</taxon>
        <taxon>Mycenaceae</taxon>
        <taxon>Mycena</taxon>
    </lineage>
</organism>
<name>A0AAD6VLU1_9AGAR</name>
<comment type="caution">
    <text evidence="2">The sequence shown here is derived from an EMBL/GenBank/DDBJ whole genome shotgun (WGS) entry which is preliminary data.</text>
</comment>
<feature type="coiled-coil region" evidence="1">
    <location>
        <begin position="34"/>
        <end position="61"/>
    </location>
</feature>
<dbReference type="Proteomes" id="UP001219525">
    <property type="component" value="Unassembled WGS sequence"/>
</dbReference>
<evidence type="ECO:0000313" key="2">
    <source>
        <dbReference type="EMBL" id="KAJ7215959.1"/>
    </source>
</evidence>
<dbReference type="Gene3D" id="3.80.10.10">
    <property type="entry name" value="Ribonuclease Inhibitor"/>
    <property type="match status" value="1"/>
</dbReference>
<dbReference type="InterPro" id="IPR032675">
    <property type="entry name" value="LRR_dom_sf"/>
</dbReference>
<protein>
    <recommendedName>
        <fullName evidence="4">F-box domain-containing protein</fullName>
    </recommendedName>
</protein>
<evidence type="ECO:0008006" key="4">
    <source>
        <dbReference type="Google" id="ProtNLM"/>
    </source>
</evidence>
<dbReference type="SUPFAM" id="SSF52058">
    <property type="entry name" value="L domain-like"/>
    <property type="match status" value="1"/>
</dbReference>
<sequence>MSSPFISKIGTNYSAEENERADIEALLIEPSLRLKALDHEIAQLQRAIDKLAEERSSLAAYIDGHKALLSPIRRIPLDIMQEIFVACMPTHRNCDMRATEAPVLLGRICSAWRTISLTTPRLWSRVHIVEPSLSHSSPPPPSRRLLSLFDEARSGQCGLPNADCPIVTTLVPFAALPNVVLASLLSVAEVDVPLLKSLIINDVEFSDDHQHHWDSLSLCRAPNLSHLSLSGTPLRWERLLELSLFSLQMLSRLLNGPNGAALEHSFLRTLDIECAGGFLSVVHQVFGRLVLPDLRHLRFRGSLGELALQNNRGPEFSYAPFLACSSQIEHVQVVFDMFTKPCLPHTTHKLDIVETSGHDHPFDEDVFSLLVPSPSGATVACPNLRDLTILGCPLISDLEVRRFVESRMNHTSYNGLRRIDILPDLKDFMGNGLRVQLGYLPSAYVQLHGWPQGDDSSQDRWPLYIH</sequence>
<keyword evidence="1" id="KW-0175">Coiled coil</keyword>
<proteinExistence type="predicted"/>
<dbReference type="EMBL" id="JARJCW010000016">
    <property type="protein sequence ID" value="KAJ7215959.1"/>
    <property type="molecule type" value="Genomic_DNA"/>
</dbReference>
<gene>
    <name evidence="2" type="ORF">GGX14DRAFT_442572</name>
</gene>